<comment type="caution">
    <text evidence="1">The sequence shown here is derived from an EMBL/GenBank/DDBJ whole genome shotgun (WGS) entry which is preliminary data.</text>
</comment>
<reference evidence="1 2" key="1">
    <citation type="journal article" date="2017" name="BMC Genomics">
        <title>Genome sequencing of 39 Akkermansia muciniphila isolates reveals its population structure, genomic and functional diverisity, and global distribution in mammalian gut microbiotas.</title>
        <authorList>
            <person name="Guo X."/>
            <person name="Li S."/>
            <person name="Zhang J."/>
            <person name="Wu F."/>
            <person name="Li X."/>
            <person name="Wu D."/>
            <person name="Zhang M."/>
            <person name="Ou Z."/>
            <person name="Jie Z."/>
            <person name="Yan Q."/>
            <person name="Li P."/>
            <person name="Yi J."/>
            <person name="Peng Y."/>
        </authorList>
    </citation>
    <scope>NUCLEOTIDE SEQUENCE [LARGE SCALE GENOMIC DNA]</scope>
    <source>
        <strain evidence="1 2">GP28</strain>
    </source>
</reference>
<dbReference type="Proteomes" id="UP000236075">
    <property type="component" value="Unassembled WGS sequence"/>
</dbReference>
<name>A0AAX0WP70_9BACT</name>
<gene>
    <name evidence="1" type="ORF">CXT95_08985</name>
</gene>
<sequence>MKEETSPAHKRIWESDFKGCKTSHPLLMKCLLCSKKKLNPGSMECSAYERKPDSILYDNADCPSFERCIDAEGLRWIEGYVKLSGKAYVPRQDDIPPAGWEKINKEYAK</sequence>
<dbReference type="EMBL" id="PJLB01000008">
    <property type="protein sequence ID" value="PND02768.1"/>
    <property type="molecule type" value="Genomic_DNA"/>
</dbReference>
<accession>A0AAX0WP70</accession>
<evidence type="ECO:0000313" key="2">
    <source>
        <dbReference type="Proteomes" id="UP000236075"/>
    </source>
</evidence>
<organism evidence="1 2">
    <name type="scientific">Akkermansia muciniphila</name>
    <dbReference type="NCBI Taxonomy" id="239935"/>
    <lineage>
        <taxon>Bacteria</taxon>
        <taxon>Pseudomonadati</taxon>
        <taxon>Verrucomicrobiota</taxon>
        <taxon>Verrucomicrobiia</taxon>
        <taxon>Verrucomicrobiales</taxon>
        <taxon>Akkermansiaceae</taxon>
        <taxon>Akkermansia</taxon>
    </lineage>
</organism>
<protein>
    <submittedName>
        <fullName evidence="1">Uncharacterized protein</fullName>
    </submittedName>
</protein>
<evidence type="ECO:0000313" key="1">
    <source>
        <dbReference type="EMBL" id="PND02768.1"/>
    </source>
</evidence>
<dbReference type="AlphaFoldDB" id="A0AAX0WP70"/>
<proteinExistence type="predicted"/>